<evidence type="ECO:0000256" key="4">
    <source>
        <dbReference type="ARBA" id="ARBA00023125"/>
    </source>
</evidence>
<reference evidence="8 9" key="1">
    <citation type="submission" date="2018-08" db="EMBL/GenBank/DDBJ databases">
        <title>Acidipila sp. 4G-K13, an acidobacterium isolated from forest soil.</title>
        <authorList>
            <person name="Gao Z.-H."/>
            <person name="Qiu L.-H."/>
        </authorList>
    </citation>
    <scope>NUCLEOTIDE SEQUENCE [LARGE SCALE GENOMIC DNA]</scope>
    <source>
        <strain evidence="8 9">4G-K13</strain>
    </source>
</reference>
<evidence type="ECO:0000259" key="6">
    <source>
        <dbReference type="Pfam" id="PF04542"/>
    </source>
</evidence>
<organism evidence="8 9">
    <name type="scientific">Paracidobacterium acidisoli</name>
    <dbReference type="NCBI Taxonomy" id="2303751"/>
    <lineage>
        <taxon>Bacteria</taxon>
        <taxon>Pseudomonadati</taxon>
        <taxon>Acidobacteriota</taxon>
        <taxon>Terriglobia</taxon>
        <taxon>Terriglobales</taxon>
        <taxon>Acidobacteriaceae</taxon>
        <taxon>Paracidobacterium</taxon>
    </lineage>
</organism>
<dbReference type="InterPro" id="IPR036388">
    <property type="entry name" value="WH-like_DNA-bd_sf"/>
</dbReference>
<evidence type="ECO:0000256" key="5">
    <source>
        <dbReference type="ARBA" id="ARBA00023163"/>
    </source>
</evidence>
<dbReference type="InterPro" id="IPR013324">
    <property type="entry name" value="RNA_pol_sigma_r3/r4-like"/>
</dbReference>
<dbReference type="SUPFAM" id="SSF88659">
    <property type="entry name" value="Sigma3 and sigma4 domains of RNA polymerase sigma factors"/>
    <property type="match status" value="1"/>
</dbReference>
<dbReference type="InterPro" id="IPR007627">
    <property type="entry name" value="RNA_pol_sigma70_r2"/>
</dbReference>
<dbReference type="PANTHER" id="PTHR43133">
    <property type="entry name" value="RNA POLYMERASE ECF-TYPE SIGMA FACTO"/>
    <property type="match status" value="1"/>
</dbReference>
<comment type="similarity">
    <text evidence="1">Belongs to the sigma-70 factor family. ECF subfamily.</text>
</comment>
<dbReference type="EMBL" id="QVQT01000001">
    <property type="protein sequence ID" value="RFU18661.1"/>
    <property type="molecule type" value="Genomic_DNA"/>
</dbReference>
<evidence type="ECO:0000256" key="3">
    <source>
        <dbReference type="ARBA" id="ARBA00023082"/>
    </source>
</evidence>
<accession>A0A372IV39</accession>
<evidence type="ECO:0000256" key="1">
    <source>
        <dbReference type="ARBA" id="ARBA00010641"/>
    </source>
</evidence>
<sequence>MGAFPMLLRDISLSSGNPTERMLPVPLLWTREELRIVELPDGAQPRCLSDENLLTALKGRDRDALAEVFQRYSRLVFSIGFRILRDAGEAEDLVQEVFLFLFQRAELFDEKKGGAKAWIVQIAWHRSLDRREYLHRRSFYSGTDVSTLSDTLTGTEDVEDDLASKLSRERLKEAFQSLSDRQRLTLELFFFEDLDLREIAARLDESFENVRHHYYRGLQKLRKDAFVEKLRGRKQS</sequence>
<keyword evidence="5" id="KW-0804">Transcription</keyword>
<dbReference type="GO" id="GO:0006352">
    <property type="term" value="P:DNA-templated transcription initiation"/>
    <property type="evidence" value="ECO:0007669"/>
    <property type="project" value="InterPro"/>
</dbReference>
<dbReference type="Proteomes" id="UP000264702">
    <property type="component" value="Unassembled WGS sequence"/>
</dbReference>
<keyword evidence="4" id="KW-0238">DNA-binding</keyword>
<feature type="domain" description="RNA polymerase sigma-70 region 4" evidence="7">
    <location>
        <begin position="174"/>
        <end position="223"/>
    </location>
</feature>
<dbReference type="InterPro" id="IPR007630">
    <property type="entry name" value="RNA_pol_sigma70_r4"/>
</dbReference>
<keyword evidence="2" id="KW-0805">Transcription regulation</keyword>
<dbReference type="NCBIfam" id="TIGR02937">
    <property type="entry name" value="sigma70-ECF"/>
    <property type="match status" value="1"/>
</dbReference>
<protein>
    <submittedName>
        <fullName evidence="8">Sigma-70 family RNA polymerase sigma factor</fullName>
    </submittedName>
</protein>
<dbReference type="CDD" id="cd06171">
    <property type="entry name" value="Sigma70_r4"/>
    <property type="match status" value="1"/>
</dbReference>
<dbReference type="AlphaFoldDB" id="A0A372IV39"/>
<feature type="domain" description="RNA polymerase sigma-70 region 2" evidence="6">
    <location>
        <begin position="69"/>
        <end position="131"/>
    </location>
</feature>
<dbReference type="PANTHER" id="PTHR43133:SF62">
    <property type="entry name" value="RNA POLYMERASE SIGMA FACTOR SIGZ"/>
    <property type="match status" value="1"/>
</dbReference>
<evidence type="ECO:0000259" key="7">
    <source>
        <dbReference type="Pfam" id="PF04545"/>
    </source>
</evidence>
<dbReference type="Gene3D" id="1.10.10.10">
    <property type="entry name" value="Winged helix-like DNA-binding domain superfamily/Winged helix DNA-binding domain"/>
    <property type="match status" value="1"/>
</dbReference>
<evidence type="ECO:0000313" key="9">
    <source>
        <dbReference type="Proteomes" id="UP000264702"/>
    </source>
</evidence>
<evidence type="ECO:0000313" key="8">
    <source>
        <dbReference type="EMBL" id="RFU18661.1"/>
    </source>
</evidence>
<dbReference type="GO" id="GO:0016987">
    <property type="term" value="F:sigma factor activity"/>
    <property type="evidence" value="ECO:0007669"/>
    <property type="project" value="UniProtKB-KW"/>
</dbReference>
<evidence type="ECO:0000256" key="2">
    <source>
        <dbReference type="ARBA" id="ARBA00023015"/>
    </source>
</evidence>
<name>A0A372IV39_9BACT</name>
<proteinExistence type="inferred from homology"/>
<dbReference type="InterPro" id="IPR039425">
    <property type="entry name" value="RNA_pol_sigma-70-like"/>
</dbReference>
<keyword evidence="3" id="KW-0731">Sigma factor</keyword>
<dbReference type="Gene3D" id="1.10.1740.10">
    <property type="match status" value="1"/>
</dbReference>
<dbReference type="Pfam" id="PF04542">
    <property type="entry name" value="Sigma70_r2"/>
    <property type="match status" value="1"/>
</dbReference>
<comment type="caution">
    <text evidence="8">The sequence shown here is derived from an EMBL/GenBank/DDBJ whole genome shotgun (WGS) entry which is preliminary data.</text>
</comment>
<dbReference type="InterPro" id="IPR014284">
    <property type="entry name" value="RNA_pol_sigma-70_dom"/>
</dbReference>
<dbReference type="SUPFAM" id="SSF88946">
    <property type="entry name" value="Sigma2 domain of RNA polymerase sigma factors"/>
    <property type="match status" value="1"/>
</dbReference>
<dbReference type="Pfam" id="PF04545">
    <property type="entry name" value="Sigma70_r4"/>
    <property type="match status" value="1"/>
</dbReference>
<dbReference type="InterPro" id="IPR013325">
    <property type="entry name" value="RNA_pol_sigma_r2"/>
</dbReference>
<gene>
    <name evidence="8" type="ORF">D0Y96_03715</name>
</gene>
<dbReference type="GO" id="GO:0003677">
    <property type="term" value="F:DNA binding"/>
    <property type="evidence" value="ECO:0007669"/>
    <property type="project" value="UniProtKB-KW"/>
</dbReference>
<keyword evidence="9" id="KW-1185">Reference proteome</keyword>